<keyword evidence="2" id="KW-0540">Nuclease</keyword>
<proteinExistence type="inferred from homology"/>
<comment type="similarity">
    <text evidence="1">Belongs to the nuclease type I family.</text>
</comment>
<name>A0ABQ8FL08_9FUNG</name>
<evidence type="ECO:0000313" key="8">
    <source>
        <dbReference type="EMBL" id="KAH6600117.1"/>
    </source>
</evidence>
<dbReference type="Proteomes" id="UP001648503">
    <property type="component" value="Unassembled WGS sequence"/>
</dbReference>
<dbReference type="InterPro" id="IPR003154">
    <property type="entry name" value="S1/P1nuclease"/>
</dbReference>
<evidence type="ECO:0000256" key="3">
    <source>
        <dbReference type="ARBA" id="ARBA00022723"/>
    </source>
</evidence>
<evidence type="ECO:0000313" key="9">
    <source>
        <dbReference type="Proteomes" id="UP001648503"/>
    </source>
</evidence>
<dbReference type="EMBL" id="JAFCIX010000048">
    <property type="protein sequence ID" value="KAH6600117.1"/>
    <property type="molecule type" value="Genomic_DNA"/>
</dbReference>
<dbReference type="SUPFAM" id="SSF48537">
    <property type="entry name" value="Phospholipase C/P1 nuclease"/>
    <property type="match status" value="1"/>
</dbReference>
<comment type="caution">
    <text evidence="8">The sequence shown here is derived from an EMBL/GenBank/DDBJ whole genome shotgun (WGS) entry which is preliminary data.</text>
</comment>
<organism evidence="8 9">
    <name type="scientific">Batrachochytrium salamandrivorans</name>
    <dbReference type="NCBI Taxonomy" id="1357716"/>
    <lineage>
        <taxon>Eukaryota</taxon>
        <taxon>Fungi</taxon>
        <taxon>Fungi incertae sedis</taxon>
        <taxon>Chytridiomycota</taxon>
        <taxon>Chytridiomycota incertae sedis</taxon>
        <taxon>Chytridiomycetes</taxon>
        <taxon>Rhizophydiales</taxon>
        <taxon>Rhizophydiales incertae sedis</taxon>
        <taxon>Batrachochytrium</taxon>
    </lineage>
</organism>
<dbReference type="CDD" id="cd11010">
    <property type="entry name" value="S1-P1_nuclease"/>
    <property type="match status" value="1"/>
</dbReference>
<dbReference type="PANTHER" id="PTHR33146">
    <property type="entry name" value="ENDONUCLEASE 4"/>
    <property type="match status" value="1"/>
</dbReference>
<keyword evidence="7" id="KW-0325">Glycoprotein</keyword>
<evidence type="ECO:0000256" key="5">
    <source>
        <dbReference type="ARBA" id="ARBA00022801"/>
    </source>
</evidence>
<protein>
    <submittedName>
        <fullName evidence="8">Uncharacterized protein</fullName>
    </submittedName>
</protein>
<gene>
    <name evidence="8" type="ORF">BASA50_002576</name>
</gene>
<evidence type="ECO:0000256" key="7">
    <source>
        <dbReference type="ARBA" id="ARBA00023180"/>
    </source>
</evidence>
<keyword evidence="9" id="KW-1185">Reference proteome</keyword>
<keyword evidence="5" id="KW-0378">Hydrolase</keyword>
<keyword evidence="3" id="KW-0479">Metal-binding</keyword>
<reference evidence="8 9" key="1">
    <citation type="submission" date="2021-02" db="EMBL/GenBank/DDBJ databases">
        <title>Variation within the Batrachochytrium salamandrivorans European outbreak.</title>
        <authorList>
            <person name="Kelly M."/>
            <person name="Pasmans F."/>
            <person name="Shea T.P."/>
            <person name="Munoz J.F."/>
            <person name="Carranza S."/>
            <person name="Cuomo C.A."/>
            <person name="Martel A."/>
        </authorList>
    </citation>
    <scope>NUCLEOTIDE SEQUENCE [LARGE SCALE GENOMIC DNA]</scope>
    <source>
        <strain evidence="8 9">AMFP18/2</strain>
    </source>
</reference>
<evidence type="ECO:0000256" key="6">
    <source>
        <dbReference type="ARBA" id="ARBA00023157"/>
    </source>
</evidence>
<evidence type="ECO:0000256" key="1">
    <source>
        <dbReference type="ARBA" id="ARBA00009547"/>
    </source>
</evidence>
<accession>A0ABQ8FL08</accession>
<dbReference type="PANTHER" id="PTHR33146:SF26">
    <property type="entry name" value="ENDONUCLEASE 4"/>
    <property type="match status" value="1"/>
</dbReference>
<keyword evidence="4" id="KW-0255">Endonuclease</keyword>
<dbReference type="Gene3D" id="1.10.575.10">
    <property type="entry name" value="P1 Nuclease"/>
    <property type="match status" value="1"/>
</dbReference>
<dbReference type="InterPro" id="IPR008947">
    <property type="entry name" value="PLipase_C/P1_nuclease_dom_sf"/>
</dbReference>
<evidence type="ECO:0000256" key="2">
    <source>
        <dbReference type="ARBA" id="ARBA00022722"/>
    </source>
</evidence>
<evidence type="ECO:0000256" key="4">
    <source>
        <dbReference type="ARBA" id="ARBA00022759"/>
    </source>
</evidence>
<keyword evidence="6" id="KW-1015">Disulfide bond</keyword>
<sequence>MMADMLTLYMTSGLSKSGGIVHGIVSAVAESFLDAKGRSLITKSMQAKSLHRLADWGLHAHQLKKYGSTEDYHYMNTKDKPRNTCSFDDARDCPNGNCLVGAISKYTRYFTDTDTLSTFDLRDALPFLVHLLIDVSIPLHSSGREKNGRSVNGTYGTERLSFHSMFENSIPRQRINTDFKGTSVLYMRYLIGLIKDEQGSGTGSVMSNKSGWLTKHEITAQNDRGNSLAAIEWATEGNSISCRAIWPAYDANPDQNFNAEFYQKMIPMVDQQLAKAAYRLAFWINSIAALVCKDIKCVDSTSTAFDGSGGWMTLIAVPFMLALTLLG</sequence>
<dbReference type="Pfam" id="PF02265">
    <property type="entry name" value="S1-P1_nuclease"/>
    <property type="match status" value="1"/>
</dbReference>